<dbReference type="Proteomes" id="UP000293360">
    <property type="component" value="Unassembled WGS sequence"/>
</dbReference>
<keyword evidence="3" id="KW-1185">Reference proteome</keyword>
<name>A0A4Q4TID8_9PEZI</name>
<comment type="caution">
    <text evidence="2">The sequence shown here is derived from an EMBL/GenBank/DDBJ whole genome shotgun (WGS) entry which is preliminary data.</text>
</comment>
<reference evidence="2 3" key="1">
    <citation type="submission" date="2018-06" db="EMBL/GenBank/DDBJ databases">
        <title>Complete Genomes of Monosporascus.</title>
        <authorList>
            <person name="Robinson A.J."/>
            <person name="Natvig D.O."/>
        </authorList>
    </citation>
    <scope>NUCLEOTIDE SEQUENCE [LARGE SCALE GENOMIC DNA]</scope>
    <source>
        <strain evidence="2 3">CBS 110550</strain>
    </source>
</reference>
<dbReference type="STRING" id="155417.A0A4Q4TID8"/>
<dbReference type="OrthoDB" id="4735517at2759"/>
<feature type="compositionally biased region" description="Basic residues" evidence="1">
    <location>
        <begin position="1"/>
        <end position="11"/>
    </location>
</feature>
<feature type="region of interest" description="Disordered" evidence="1">
    <location>
        <begin position="300"/>
        <end position="319"/>
    </location>
</feature>
<organism evidence="2 3">
    <name type="scientific">Monosporascus ibericus</name>
    <dbReference type="NCBI Taxonomy" id="155417"/>
    <lineage>
        <taxon>Eukaryota</taxon>
        <taxon>Fungi</taxon>
        <taxon>Dikarya</taxon>
        <taxon>Ascomycota</taxon>
        <taxon>Pezizomycotina</taxon>
        <taxon>Sordariomycetes</taxon>
        <taxon>Xylariomycetidae</taxon>
        <taxon>Xylariales</taxon>
        <taxon>Xylariales incertae sedis</taxon>
        <taxon>Monosporascus</taxon>
    </lineage>
</organism>
<evidence type="ECO:0000256" key="1">
    <source>
        <dbReference type="SAM" id="MobiDB-lite"/>
    </source>
</evidence>
<accession>A0A4Q4TID8</accession>
<proteinExistence type="predicted"/>
<feature type="compositionally biased region" description="Basic and acidic residues" evidence="1">
    <location>
        <begin position="304"/>
        <end position="319"/>
    </location>
</feature>
<gene>
    <name evidence="2" type="ORF">DL764_002953</name>
</gene>
<feature type="region of interest" description="Disordered" evidence="1">
    <location>
        <begin position="245"/>
        <end position="266"/>
    </location>
</feature>
<evidence type="ECO:0000313" key="2">
    <source>
        <dbReference type="EMBL" id="RYP06756.1"/>
    </source>
</evidence>
<dbReference type="EMBL" id="QJNU01000117">
    <property type="protein sequence ID" value="RYP06756.1"/>
    <property type="molecule type" value="Genomic_DNA"/>
</dbReference>
<protein>
    <submittedName>
        <fullName evidence="2">Uncharacterized protein</fullName>
    </submittedName>
</protein>
<feature type="region of interest" description="Disordered" evidence="1">
    <location>
        <begin position="1"/>
        <end position="29"/>
    </location>
</feature>
<sequence length="319" mass="35562">MYGHIPPKRTARLPPGLPTPSAGPAVVGNPDDFVGQARGARLSRRDDEVLSLHGYGEDPLKELGKHPKEKHKLAEEGLRRRTALVYIRRVVHKKLEATGPEELAVSSALRDEKPLRTEGDLLVAWWRRLAISHIPADSERTITVQNAYSLRKVLQQDPAAGEALRQMRSTIKEQGNREQIEAYKAAVMEGVYPLPAFLGSYSNWTQADLFSRNSLRRWSSLATPLLSFLCPTLAVRDAVPPGVTHYGKGYSTTTTRPPTPSAEAAHDSERISWIAMTLARLAPNPLFGFYATEIARRNLPPESFKPRPVENRNDEKPNE</sequence>
<dbReference type="AlphaFoldDB" id="A0A4Q4TID8"/>
<evidence type="ECO:0000313" key="3">
    <source>
        <dbReference type="Proteomes" id="UP000293360"/>
    </source>
</evidence>